<feature type="chain" id="PRO_5043968121" description="Tyrosinase copper-binding domain-containing protein" evidence="2">
    <location>
        <begin position="20"/>
        <end position="662"/>
    </location>
</feature>
<dbReference type="InterPro" id="IPR002227">
    <property type="entry name" value="Tyrosinase_Cu-bd"/>
</dbReference>
<keyword evidence="5" id="KW-1185">Reference proteome</keyword>
<comment type="caution">
    <text evidence="4">The sequence shown here is derived from an EMBL/GenBank/DDBJ whole genome shotgun (WGS) entry which is preliminary data.</text>
</comment>
<dbReference type="Gene3D" id="1.10.1280.10">
    <property type="entry name" value="Di-copper center containing domain from catechol oxidase"/>
    <property type="match status" value="1"/>
</dbReference>
<dbReference type="InterPro" id="IPR005203">
    <property type="entry name" value="Hemocyanin_C"/>
</dbReference>
<proteinExistence type="inferred from homology"/>
<feature type="signal peptide" evidence="2">
    <location>
        <begin position="1"/>
        <end position="19"/>
    </location>
</feature>
<dbReference type="InterPro" id="IPR014756">
    <property type="entry name" value="Ig_E-set"/>
</dbReference>
<dbReference type="PRINTS" id="PR00187">
    <property type="entry name" value="HAEMOCYANIN"/>
</dbReference>
<dbReference type="PROSITE" id="PS00498">
    <property type="entry name" value="TYROSINASE_2"/>
    <property type="match status" value="1"/>
</dbReference>
<dbReference type="Gene3D" id="1.20.1370.10">
    <property type="entry name" value="Hemocyanin, N-terminal domain"/>
    <property type="match status" value="1"/>
</dbReference>
<feature type="domain" description="Tyrosinase copper-binding" evidence="3">
    <location>
        <begin position="392"/>
        <end position="403"/>
    </location>
</feature>
<dbReference type="PANTHER" id="PTHR11511:SF5">
    <property type="entry name" value="FAT-BODY PROTEIN 1-RELATED"/>
    <property type="match status" value="1"/>
</dbReference>
<gene>
    <name evidence="4" type="ORF">OTU49_007039</name>
</gene>
<evidence type="ECO:0000256" key="2">
    <source>
        <dbReference type="SAM" id="SignalP"/>
    </source>
</evidence>
<dbReference type="InterPro" id="IPR036697">
    <property type="entry name" value="Hemocyanin_N_sf"/>
</dbReference>
<dbReference type="EMBL" id="JARKIK010000057">
    <property type="protein sequence ID" value="KAK8732346.1"/>
    <property type="molecule type" value="Genomic_DNA"/>
</dbReference>
<dbReference type="Proteomes" id="UP001445076">
    <property type="component" value="Unassembled WGS sequence"/>
</dbReference>
<dbReference type="PROSITE" id="PS00209">
    <property type="entry name" value="HEMOCYANIN_1"/>
    <property type="match status" value="1"/>
</dbReference>
<sequence>AKMQWVVVVAALLVATVAALPDVAHQQQTINRLLYKITSPIKSTFTDLKEAAQSWNPKEHTDQCSDGGVALNRLLQELEDHRLLEQHHWFSLFNDRQREEALLLVDVLLHCTSFEGFKNNAAYFRERMNEGEFVYALYAAVTHSHLTQHVVLPPLYEITPHLFTNSEVINKAYAAKMTQTPGNFKLEFTGSPKNPEQRVAYFGEDVGINSHHVHWHLDFPFWWTGDKIDRKGELFFWAHHQLTARYDAERLSNHLSPVDELYWDRPIKDGFAPHTVYKYGGEFPTRPDNKEFDDVEGVARIRDLKVLESRIRDAIALGYIINADGSHTDINNDHGIDVLGDIIESSAYSTNVAYYGALHNQAHRVLGAQADPKHKFNLPPGVMEHFETATRDPAFFRLHKYMDGIFKEHKDKLPPYTEADLLYSNVRITDVEVSELSTYFEDFEFDLSNGLDTTENINEVSVKNHVSRLNHKPFYFNIHAHADHDDKITVRIYITPKHDENNVVLHIDQNRWGTILLDTFWTEVHAGDNEIKRKSSESSVAIPDRVSFPQLIHDADEAVANGAELPHKDTRACGHPQRLLLPKGTHQGLEFWFDVFITSGDDGVHDDLDVNDHGSTHGYCGIHGEKYPDKRPMGFPFDRRIPVLKTFLVPNHHGQTVKIIHH</sequence>
<dbReference type="InterPro" id="IPR013788">
    <property type="entry name" value="Hemocyanin/hexamerin"/>
</dbReference>
<dbReference type="InterPro" id="IPR008922">
    <property type="entry name" value="Di-copper_centre_dom_sf"/>
</dbReference>
<organism evidence="4 5">
    <name type="scientific">Cherax quadricarinatus</name>
    <name type="common">Australian red claw crayfish</name>
    <dbReference type="NCBI Taxonomy" id="27406"/>
    <lineage>
        <taxon>Eukaryota</taxon>
        <taxon>Metazoa</taxon>
        <taxon>Ecdysozoa</taxon>
        <taxon>Arthropoda</taxon>
        <taxon>Crustacea</taxon>
        <taxon>Multicrustacea</taxon>
        <taxon>Malacostraca</taxon>
        <taxon>Eumalacostraca</taxon>
        <taxon>Eucarida</taxon>
        <taxon>Decapoda</taxon>
        <taxon>Pleocyemata</taxon>
        <taxon>Astacidea</taxon>
        <taxon>Parastacoidea</taxon>
        <taxon>Parastacidae</taxon>
        <taxon>Cherax</taxon>
    </lineage>
</organism>
<keyword evidence="2" id="KW-0732">Signal</keyword>
<dbReference type="AlphaFoldDB" id="A0AAW0WY47"/>
<comment type="similarity">
    <text evidence="1">Belongs to the tyrosinase family. Hemocyanin subfamily.</text>
</comment>
<dbReference type="Pfam" id="PF03723">
    <property type="entry name" value="Hemocyanin_C"/>
    <property type="match status" value="1"/>
</dbReference>
<dbReference type="Gene3D" id="2.60.40.1520">
    <property type="entry name" value="Hemocyanin, C-terminal domain"/>
    <property type="match status" value="1"/>
</dbReference>
<dbReference type="GO" id="GO:0016491">
    <property type="term" value="F:oxidoreductase activity"/>
    <property type="evidence" value="ECO:0007669"/>
    <property type="project" value="InterPro"/>
</dbReference>
<protein>
    <recommendedName>
        <fullName evidence="3">Tyrosinase copper-binding domain-containing protein</fullName>
    </recommendedName>
</protein>
<dbReference type="InterPro" id="IPR000896">
    <property type="entry name" value="Hemocyanin/hexamerin_mid_dom"/>
</dbReference>
<dbReference type="PROSITE" id="PS00210">
    <property type="entry name" value="HEMOCYANIN_2"/>
    <property type="match status" value="1"/>
</dbReference>
<dbReference type="InterPro" id="IPR005204">
    <property type="entry name" value="Hemocyanin_N"/>
</dbReference>
<dbReference type="InterPro" id="IPR037020">
    <property type="entry name" value="Hemocyanin_C_sf"/>
</dbReference>
<evidence type="ECO:0000256" key="1">
    <source>
        <dbReference type="ARBA" id="ARBA00009470"/>
    </source>
</evidence>
<dbReference type="PANTHER" id="PTHR11511">
    <property type="entry name" value="LARVAL STORAGE PROTEIN/PHENOLOXIDASE"/>
    <property type="match status" value="1"/>
</dbReference>
<reference evidence="4 5" key="1">
    <citation type="journal article" date="2024" name="BMC Genomics">
        <title>Genome assembly of redclaw crayfish (Cherax quadricarinatus) provides insights into its immune adaptation and hypoxia tolerance.</title>
        <authorList>
            <person name="Liu Z."/>
            <person name="Zheng J."/>
            <person name="Li H."/>
            <person name="Fang K."/>
            <person name="Wang S."/>
            <person name="He J."/>
            <person name="Zhou D."/>
            <person name="Weng S."/>
            <person name="Chi M."/>
            <person name="Gu Z."/>
            <person name="He J."/>
            <person name="Li F."/>
            <person name="Wang M."/>
        </authorList>
    </citation>
    <scope>NUCLEOTIDE SEQUENCE [LARGE SCALE GENOMIC DNA]</scope>
    <source>
        <strain evidence="4">ZL_2023a</strain>
    </source>
</reference>
<feature type="non-terminal residue" evidence="4">
    <location>
        <position position="1"/>
    </location>
</feature>
<evidence type="ECO:0000259" key="3">
    <source>
        <dbReference type="PROSITE" id="PS00498"/>
    </source>
</evidence>
<dbReference type="SUPFAM" id="SSF48056">
    <property type="entry name" value="Di-copper centre-containing domain"/>
    <property type="match status" value="1"/>
</dbReference>
<evidence type="ECO:0000313" key="4">
    <source>
        <dbReference type="EMBL" id="KAK8732346.1"/>
    </source>
</evidence>
<dbReference type="Pfam" id="PF00372">
    <property type="entry name" value="Hemocyanin_M"/>
    <property type="match status" value="1"/>
</dbReference>
<dbReference type="SUPFAM" id="SSF81296">
    <property type="entry name" value="E set domains"/>
    <property type="match status" value="1"/>
</dbReference>
<dbReference type="Pfam" id="PF03722">
    <property type="entry name" value="Hemocyanin_N"/>
    <property type="match status" value="1"/>
</dbReference>
<name>A0AAW0WY47_CHEQU</name>
<accession>A0AAW0WY47</accession>
<evidence type="ECO:0000313" key="5">
    <source>
        <dbReference type="Proteomes" id="UP001445076"/>
    </source>
</evidence>
<dbReference type="SUPFAM" id="SSF48050">
    <property type="entry name" value="Hemocyanin, N-terminal domain"/>
    <property type="match status" value="1"/>
</dbReference>